<organism evidence="2 3">
    <name type="scientific">Qingrenia yutianensis</name>
    <dbReference type="NCBI Taxonomy" id="2763676"/>
    <lineage>
        <taxon>Bacteria</taxon>
        <taxon>Bacillati</taxon>
        <taxon>Bacillota</taxon>
        <taxon>Clostridia</taxon>
        <taxon>Eubacteriales</taxon>
        <taxon>Oscillospiraceae</taxon>
        <taxon>Qingrenia</taxon>
    </lineage>
</organism>
<evidence type="ECO:0000313" key="3">
    <source>
        <dbReference type="Proteomes" id="UP000647416"/>
    </source>
</evidence>
<keyword evidence="1" id="KW-0472">Membrane</keyword>
<proteinExistence type="predicted"/>
<dbReference type="PANTHER" id="PTHR37316:SF3">
    <property type="entry name" value="TEICHOIC ACID GLYCEROL-PHOSPHATE TRANSFERASE"/>
    <property type="match status" value="1"/>
</dbReference>
<dbReference type="GO" id="GO:0016020">
    <property type="term" value="C:membrane"/>
    <property type="evidence" value="ECO:0007669"/>
    <property type="project" value="InterPro"/>
</dbReference>
<accession>A0A926F8I3</accession>
<dbReference type="InterPro" id="IPR051612">
    <property type="entry name" value="Teichoic_Acid_Biosynth"/>
</dbReference>
<dbReference type="InterPro" id="IPR007554">
    <property type="entry name" value="Glycerophosphate_synth"/>
</dbReference>
<dbReference type="AlphaFoldDB" id="A0A926F8I3"/>
<dbReference type="Proteomes" id="UP000647416">
    <property type="component" value="Unassembled WGS sequence"/>
</dbReference>
<keyword evidence="1" id="KW-0812">Transmembrane</keyword>
<dbReference type="EMBL" id="JACRTE010000001">
    <property type="protein sequence ID" value="MBC8595311.1"/>
    <property type="molecule type" value="Genomic_DNA"/>
</dbReference>
<protein>
    <submittedName>
        <fullName evidence="2">CDP-glycerol glycerophosphotransferase family protein</fullName>
    </submittedName>
</protein>
<dbReference type="Pfam" id="PF04464">
    <property type="entry name" value="Glyphos_transf"/>
    <property type="match status" value="1"/>
</dbReference>
<dbReference type="Gene3D" id="3.40.50.12580">
    <property type="match status" value="1"/>
</dbReference>
<feature type="transmembrane region" description="Helical" evidence="1">
    <location>
        <begin position="7"/>
        <end position="27"/>
    </location>
</feature>
<evidence type="ECO:0000313" key="2">
    <source>
        <dbReference type="EMBL" id="MBC8595311.1"/>
    </source>
</evidence>
<dbReference type="SUPFAM" id="SSF53756">
    <property type="entry name" value="UDP-Glycosyltransferase/glycogen phosphorylase"/>
    <property type="match status" value="1"/>
</dbReference>
<evidence type="ECO:0000256" key="1">
    <source>
        <dbReference type="SAM" id="Phobius"/>
    </source>
</evidence>
<gene>
    <name evidence="2" type="ORF">H8706_00280</name>
</gene>
<dbReference type="InterPro" id="IPR043148">
    <property type="entry name" value="TagF_C"/>
</dbReference>
<dbReference type="RefSeq" id="WP_262431036.1">
    <property type="nucleotide sequence ID" value="NZ_JACRTE010000001.1"/>
</dbReference>
<comment type="caution">
    <text evidence="2">The sequence shown here is derived from an EMBL/GenBank/DDBJ whole genome shotgun (WGS) entry which is preliminary data.</text>
</comment>
<keyword evidence="3" id="KW-1185">Reference proteome</keyword>
<name>A0A926F8I3_9FIRM</name>
<keyword evidence="1" id="KW-1133">Transmembrane helix</keyword>
<dbReference type="GO" id="GO:0047355">
    <property type="term" value="F:CDP-glycerol glycerophosphotransferase activity"/>
    <property type="evidence" value="ECO:0007669"/>
    <property type="project" value="InterPro"/>
</dbReference>
<dbReference type="PANTHER" id="PTHR37316">
    <property type="entry name" value="TEICHOIC ACID GLYCEROL-PHOSPHATE PRIMASE"/>
    <property type="match status" value="1"/>
</dbReference>
<sequence length="387" mass="45738">MKKFSSLFVYVYYAFYYAFALVLSIFARNFKKYKNLWLISERKTDARDNAFFFFEYMVKNHPEVNCAYVIDKNSADFEKVKKLGKTVEPNTFSHMLAFAAAEVRISTHYMGYAPDTYRFAVMKKLGLILGKDVFLQHGIMANDAKELHYPNAKPDLFICTAGDEYKFIKENFGHKDGVVKKIGLCRYDSIKNNAKKQILIMPTWRYFLRNLSDAEFIKSDYYKNFYEILTDKNLNSALSKHGYEIILYLHYELQKFSHLFKTDLQNVKIADFENYGVRELLMESSLLVTDYSSVFFDFAYMRKPILYFWFDEEKFFATQYDKGYFGCRKDGFGRVVKTKGEVVNFLINKLENGMKNDEVYSERADKFFGEEISCRCEKTYREILNII</sequence>
<reference evidence="2" key="1">
    <citation type="submission" date="2020-08" db="EMBL/GenBank/DDBJ databases">
        <title>Genome public.</title>
        <authorList>
            <person name="Liu C."/>
            <person name="Sun Q."/>
        </authorList>
    </citation>
    <scope>NUCLEOTIDE SEQUENCE</scope>
    <source>
        <strain evidence="2">NSJ-50</strain>
    </source>
</reference>